<name>A0ABR6BLL8_9PSEU</name>
<reference evidence="2 3" key="1">
    <citation type="submission" date="2020-08" db="EMBL/GenBank/DDBJ databases">
        <title>Genomic Encyclopedia of Archaeal and Bacterial Type Strains, Phase II (KMG-II): from individual species to whole genera.</title>
        <authorList>
            <person name="Goeker M."/>
        </authorList>
    </citation>
    <scope>NUCLEOTIDE SEQUENCE [LARGE SCALE GENOMIC DNA]</scope>
    <source>
        <strain evidence="2 3">DSM 43850</strain>
    </source>
</reference>
<dbReference type="EMBL" id="JACJID010000003">
    <property type="protein sequence ID" value="MBA8927805.1"/>
    <property type="molecule type" value="Genomic_DNA"/>
</dbReference>
<dbReference type="SUPFAM" id="SSF47336">
    <property type="entry name" value="ACP-like"/>
    <property type="match status" value="1"/>
</dbReference>
<sequence>MWDPQFEQILRDYLPFLSADEPLTEDINLREHGLDSLAMVELLANLENAFAVRFVDEALKLETFQSPGVLWSTLSGLTAANA</sequence>
<gene>
    <name evidence="2" type="ORF">BC739_005011</name>
</gene>
<evidence type="ECO:0000259" key="1">
    <source>
        <dbReference type="PROSITE" id="PS50075"/>
    </source>
</evidence>
<accession>A0ABR6BLL8</accession>
<evidence type="ECO:0000313" key="3">
    <source>
        <dbReference type="Proteomes" id="UP000517916"/>
    </source>
</evidence>
<dbReference type="Gene3D" id="1.10.1200.10">
    <property type="entry name" value="ACP-like"/>
    <property type="match status" value="1"/>
</dbReference>
<dbReference type="PROSITE" id="PS50075">
    <property type="entry name" value="CARRIER"/>
    <property type="match status" value="1"/>
</dbReference>
<evidence type="ECO:0000313" key="2">
    <source>
        <dbReference type="EMBL" id="MBA8927805.1"/>
    </source>
</evidence>
<dbReference type="InterPro" id="IPR009081">
    <property type="entry name" value="PP-bd_ACP"/>
</dbReference>
<protein>
    <submittedName>
        <fullName evidence="2">Acyl carrier protein</fullName>
    </submittedName>
</protein>
<organism evidence="2 3">
    <name type="scientific">Kutzneria viridogrisea</name>
    <dbReference type="NCBI Taxonomy" id="47990"/>
    <lineage>
        <taxon>Bacteria</taxon>
        <taxon>Bacillati</taxon>
        <taxon>Actinomycetota</taxon>
        <taxon>Actinomycetes</taxon>
        <taxon>Pseudonocardiales</taxon>
        <taxon>Pseudonocardiaceae</taxon>
        <taxon>Kutzneria</taxon>
    </lineage>
</organism>
<dbReference type="Pfam" id="PF00550">
    <property type="entry name" value="PP-binding"/>
    <property type="match status" value="1"/>
</dbReference>
<comment type="caution">
    <text evidence="2">The sequence shown here is derived from an EMBL/GenBank/DDBJ whole genome shotgun (WGS) entry which is preliminary data.</text>
</comment>
<dbReference type="Proteomes" id="UP000517916">
    <property type="component" value="Unassembled WGS sequence"/>
</dbReference>
<proteinExistence type="predicted"/>
<feature type="domain" description="Carrier" evidence="1">
    <location>
        <begin position="1"/>
        <end position="78"/>
    </location>
</feature>
<dbReference type="RefSeq" id="WP_025355068.1">
    <property type="nucleotide sequence ID" value="NZ_BAAABQ010000025.1"/>
</dbReference>
<keyword evidence="3" id="KW-1185">Reference proteome</keyword>
<dbReference type="InterPro" id="IPR036736">
    <property type="entry name" value="ACP-like_sf"/>
</dbReference>